<dbReference type="AlphaFoldDB" id="A0A9Q3IST5"/>
<keyword evidence="4" id="KW-1185">Reference proteome</keyword>
<dbReference type="PANTHER" id="PTHR37984">
    <property type="entry name" value="PROTEIN CBG26694"/>
    <property type="match status" value="1"/>
</dbReference>
<evidence type="ECO:0000313" key="4">
    <source>
        <dbReference type="Proteomes" id="UP000765509"/>
    </source>
</evidence>
<dbReference type="Gene3D" id="3.30.420.10">
    <property type="entry name" value="Ribonuclease H-like superfamily/Ribonuclease H"/>
    <property type="match status" value="1"/>
</dbReference>
<evidence type="ECO:0000256" key="1">
    <source>
        <dbReference type="ARBA" id="ARBA00022884"/>
    </source>
</evidence>
<keyword evidence="1" id="KW-0694">RNA-binding</keyword>
<comment type="caution">
    <text evidence="3">The sequence shown here is derived from an EMBL/GenBank/DDBJ whole genome shotgun (WGS) entry which is preliminary data.</text>
</comment>
<dbReference type="Proteomes" id="UP000765509">
    <property type="component" value="Unassembled WGS sequence"/>
</dbReference>
<dbReference type="PANTHER" id="PTHR37984:SF5">
    <property type="entry name" value="PROTEIN NYNRIN-LIKE"/>
    <property type="match status" value="1"/>
</dbReference>
<dbReference type="InterPro" id="IPR012337">
    <property type="entry name" value="RNaseH-like_sf"/>
</dbReference>
<name>A0A9Q3IST5_9BASI</name>
<feature type="domain" description="Integrase catalytic" evidence="2">
    <location>
        <begin position="1"/>
        <end position="155"/>
    </location>
</feature>
<sequence>MDWVTELPLSSQKRYNSYLGIVDSYRKTPIFLPCNRDVTAMDTDLLLWNRVISSTRLFKNIISDRDHNLISSFLNNLHRFFGTKLSFYKAYHPQAGGLDKRMVQALGDIIRRLCAYGLESEYSYFFTHDWCTLIPELELEYRTAFHSSTGQLLLY</sequence>
<dbReference type="GO" id="GO:0003723">
    <property type="term" value="F:RNA binding"/>
    <property type="evidence" value="ECO:0007669"/>
    <property type="project" value="UniProtKB-KW"/>
</dbReference>
<evidence type="ECO:0000259" key="2">
    <source>
        <dbReference type="PROSITE" id="PS50994"/>
    </source>
</evidence>
<dbReference type="PROSITE" id="PS50994">
    <property type="entry name" value="INTEGRASE"/>
    <property type="match status" value="1"/>
</dbReference>
<organism evidence="3 4">
    <name type="scientific">Austropuccinia psidii MF-1</name>
    <dbReference type="NCBI Taxonomy" id="1389203"/>
    <lineage>
        <taxon>Eukaryota</taxon>
        <taxon>Fungi</taxon>
        <taxon>Dikarya</taxon>
        <taxon>Basidiomycota</taxon>
        <taxon>Pucciniomycotina</taxon>
        <taxon>Pucciniomycetes</taxon>
        <taxon>Pucciniales</taxon>
        <taxon>Sphaerophragmiaceae</taxon>
        <taxon>Austropuccinia</taxon>
    </lineage>
</organism>
<reference evidence="3" key="1">
    <citation type="submission" date="2021-03" db="EMBL/GenBank/DDBJ databases">
        <title>Draft genome sequence of rust myrtle Austropuccinia psidii MF-1, a brazilian biotype.</title>
        <authorList>
            <person name="Quecine M.C."/>
            <person name="Pachon D.M.R."/>
            <person name="Bonatelli M.L."/>
            <person name="Correr F.H."/>
            <person name="Franceschini L.M."/>
            <person name="Leite T.F."/>
            <person name="Margarido G.R.A."/>
            <person name="Almeida C.A."/>
            <person name="Ferrarezi J.A."/>
            <person name="Labate C.A."/>
        </authorList>
    </citation>
    <scope>NUCLEOTIDE SEQUENCE</scope>
    <source>
        <strain evidence="3">MF-1</strain>
    </source>
</reference>
<protein>
    <recommendedName>
        <fullName evidence="2">Integrase catalytic domain-containing protein</fullName>
    </recommendedName>
</protein>
<dbReference type="GO" id="GO:0005634">
    <property type="term" value="C:nucleus"/>
    <property type="evidence" value="ECO:0007669"/>
    <property type="project" value="UniProtKB-ARBA"/>
</dbReference>
<dbReference type="EMBL" id="AVOT02054674">
    <property type="protein sequence ID" value="MBW0549358.1"/>
    <property type="molecule type" value="Genomic_DNA"/>
</dbReference>
<dbReference type="SUPFAM" id="SSF53098">
    <property type="entry name" value="Ribonuclease H-like"/>
    <property type="match status" value="1"/>
</dbReference>
<evidence type="ECO:0000313" key="3">
    <source>
        <dbReference type="EMBL" id="MBW0549358.1"/>
    </source>
</evidence>
<dbReference type="OrthoDB" id="2273864at2759"/>
<dbReference type="InterPro" id="IPR050951">
    <property type="entry name" value="Retrovirus_Pol_polyprotein"/>
</dbReference>
<accession>A0A9Q3IST5</accession>
<dbReference type="InterPro" id="IPR036397">
    <property type="entry name" value="RNaseH_sf"/>
</dbReference>
<gene>
    <name evidence="3" type="ORF">O181_089073</name>
</gene>
<dbReference type="InterPro" id="IPR001584">
    <property type="entry name" value="Integrase_cat-core"/>
</dbReference>
<dbReference type="GO" id="GO:0015074">
    <property type="term" value="P:DNA integration"/>
    <property type="evidence" value="ECO:0007669"/>
    <property type="project" value="InterPro"/>
</dbReference>
<proteinExistence type="predicted"/>